<comment type="subcellular location">
    <subcellularLocation>
        <location evidence="1">Membrane</location>
        <topology evidence="1">Multi-pass membrane protein</topology>
    </subcellularLocation>
</comment>
<feature type="transmembrane region" description="Helical" evidence="7">
    <location>
        <begin position="176"/>
        <end position="197"/>
    </location>
</feature>
<protein>
    <recommendedName>
        <fullName evidence="8">Rhodopsin domain-containing protein</fullName>
    </recommendedName>
</protein>
<gene>
    <name evidence="9" type="ORF">HYALB_00013069</name>
</gene>
<feature type="transmembrane region" description="Helical" evidence="7">
    <location>
        <begin position="12"/>
        <end position="36"/>
    </location>
</feature>
<dbReference type="PANTHER" id="PTHR33048">
    <property type="entry name" value="PTH11-LIKE INTEGRAL MEMBRANE PROTEIN (AFU_ORTHOLOGUE AFUA_5G11245)"/>
    <property type="match status" value="1"/>
</dbReference>
<evidence type="ECO:0000256" key="3">
    <source>
        <dbReference type="ARBA" id="ARBA00022989"/>
    </source>
</evidence>
<evidence type="ECO:0000256" key="6">
    <source>
        <dbReference type="SAM" id="MobiDB-lite"/>
    </source>
</evidence>
<reference evidence="9" key="1">
    <citation type="submission" date="2021-07" db="EMBL/GenBank/DDBJ databases">
        <authorList>
            <person name="Durling M."/>
        </authorList>
    </citation>
    <scope>NUCLEOTIDE SEQUENCE</scope>
</reference>
<feature type="region of interest" description="Disordered" evidence="6">
    <location>
        <begin position="364"/>
        <end position="385"/>
    </location>
</feature>
<evidence type="ECO:0000256" key="7">
    <source>
        <dbReference type="SAM" id="Phobius"/>
    </source>
</evidence>
<dbReference type="Proteomes" id="UP000701801">
    <property type="component" value="Unassembled WGS sequence"/>
</dbReference>
<proteinExistence type="inferred from homology"/>
<dbReference type="AlphaFoldDB" id="A0A9N9LT52"/>
<feature type="transmembrane region" description="Helical" evidence="7">
    <location>
        <begin position="48"/>
        <end position="66"/>
    </location>
</feature>
<feature type="transmembrane region" description="Helical" evidence="7">
    <location>
        <begin position="91"/>
        <end position="117"/>
    </location>
</feature>
<feature type="transmembrane region" description="Helical" evidence="7">
    <location>
        <begin position="204"/>
        <end position="224"/>
    </location>
</feature>
<dbReference type="EMBL" id="CAJVRM010000414">
    <property type="protein sequence ID" value="CAG8980749.1"/>
    <property type="molecule type" value="Genomic_DNA"/>
</dbReference>
<dbReference type="PANTHER" id="PTHR33048:SF47">
    <property type="entry name" value="INTEGRAL MEMBRANE PROTEIN-RELATED"/>
    <property type="match status" value="1"/>
</dbReference>
<accession>A0A9N9LT52</accession>
<evidence type="ECO:0000313" key="10">
    <source>
        <dbReference type="Proteomes" id="UP000701801"/>
    </source>
</evidence>
<comment type="similarity">
    <text evidence="5">Belongs to the SAT4 family.</text>
</comment>
<sequence length="385" mass="43065">MKMGDTTFTASAWRVLIVCIVFAILSLFAVSLRLISKFYFLKSARREEVVGILSVCCTFGMIYVVWGEATHGLGEHIADLPKDKLKRFLKYFWVSILLYCVGITLAKISICIGYLRVFTTGHARNASRAAMALTVLFGVQLILTNIISCIPVRSFWDVDIQGKCIPKAPLFMFQAAFNIFLDMFLLAIPLPVLWGLYMPLKQKMLLSVVFMLGGFVVLVSILRLTSLHVVSVSNDVSFDNANAFMWSAIEVNVAIICAALQSARPVIAYIFPRVFASLTTNSRSRTRGQHYELSNTTGTHNTFKRNTIPAVPNSGLFSKVSAGAPIKSYRSSHGGSQDTIVRSEDETRKELGTIMVTREIQMERHVEHDMEHEDRSRRNDPGSFV</sequence>
<dbReference type="GO" id="GO:0016020">
    <property type="term" value="C:membrane"/>
    <property type="evidence" value="ECO:0007669"/>
    <property type="project" value="UniProtKB-SubCell"/>
</dbReference>
<evidence type="ECO:0000256" key="5">
    <source>
        <dbReference type="ARBA" id="ARBA00038359"/>
    </source>
</evidence>
<dbReference type="InterPro" id="IPR052337">
    <property type="entry name" value="SAT4-like"/>
</dbReference>
<evidence type="ECO:0000313" key="9">
    <source>
        <dbReference type="EMBL" id="CAG8980749.1"/>
    </source>
</evidence>
<feature type="domain" description="Rhodopsin" evidence="8">
    <location>
        <begin position="32"/>
        <end position="267"/>
    </location>
</feature>
<dbReference type="Pfam" id="PF20684">
    <property type="entry name" value="Fung_rhodopsin"/>
    <property type="match status" value="1"/>
</dbReference>
<comment type="caution">
    <text evidence="9">The sequence shown here is derived from an EMBL/GenBank/DDBJ whole genome shotgun (WGS) entry which is preliminary data.</text>
</comment>
<keyword evidence="2 7" id="KW-0812">Transmembrane</keyword>
<evidence type="ECO:0000256" key="1">
    <source>
        <dbReference type="ARBA" id="ARBA00004141"/>
    </source>
</evidence>
<evidence type="ECO:0000256" key="2">
    <source>
        <dbReference type="ARBA" id="ARBA00022692"/>
    </source>
</evidence>
<keyword evidence="10" id="KW-1185">Reference proteome</keyword>
<keyword evidence="4 7" id="KW-0472">Membrane</keyword>
<feature type="transmembrane region" description="Helical" evidence="7">
    <location>
        <begin position="244"/>
        <end position="263"/>
    </location>
</feature>
<feature type="transmembrane region" description="Helical" evidence="7">
    <location>
        <begin position="129"/>
        <end position="156"/>
    </location>
</feature>
<organism evidence="9 10">
    <name type="scientific">Hymenoscyphus albidus</name>
    <dbReference type="NCBI Taxonomy" id="595503"/>
    <lineage>
        <taxon>Eukaryota</taxon>
        <taxon>Fungi</taxon>
        <taxon>Dikarya</taxon>
        <taxon>Ascomycota</taxon>
        <taxon>Pezizomycotina</taxon>
        <taxon>Leotiomycetes</taxon>
        <taxon>Helotiales</taxon>
        <taxon>Helotiaceae</taxon>
        <taxon>Hymenoscyphus</taxon>
    </lineage>
</organism>
<evidence type="ECO:0000259" key="8">
    <source>
        <dbReference type="Pfam" id="PF20684"/>
    </source>
</evidence>
<keyword evidence="3 7" id="KW-1133">Transmembrane helix</keyword>
<dbReference type="InterPro" id="IPR049326">
    <property type="entry name" value="Rhodopsin_dom_fungi"/>
</dbReference>
<name>A0A9N9LT52_9HELO</name>
<dbReference type="OrthoDB" id="2988756at2759"/>
<evidence type="ECO:0000256" key="4">
    <source>
        <dbReference type="ARBA" id="ARBA00023136"/>
    </source>
</evidence>